<dbReference type="Proteomes" id="UP000007013">
    <property type="component" value="Chromosome"/>
</dbReference>
<gene>
    <name evidence="1" type="ordered locus">Oter_2760</name>
</gene>
<organism evidence="1 2">
    <name type="scientific">Opitutus terrae (strain DSM 11246 / JCM 15787 / PB90-1)</name>
    <dbReference type="NCBI Taxonomy" id="452637"/>
    <lineage>
        <taxon>Bacteria</taxon>
        <taxon>Pseudomonadati</taxon>
        <taxon>Verrucomicrobiota</taxon>
        <taxon>Opitutia</taxon>
        <taxon>Opitutales</taxon>
        <taxon>Opitutaceae</taxon>
        <taxon>Opitutus</taxon>
    </lineage>
</organism>
<dbReference type="Gene3D" id="3.40.50.2000">
    <property type="entry name" value="Glycogen Phosphorylase B"/>
    <property type="match status" value="1"/>
</dbReference>
<accession>B1ZW27</accession>
<proteinExistence type="predicted"/>
<evidence type="ECO:0008006" key="3">
    <source>
        <dbReference type="Google" id="ProtNLM"/>
    </source>
</evidence>
<dbReference type="eggNOG" id="COG0438">
    <property type="taxonomic scope" value="Bacteria"/>
</dbReference>
<dbReference type="STRING" id="452637.Oter_2760"/>
<sequence>MAPLNDVCLLTPGHLTSTPRLVKAANSLASAGYKVHVVAGRYFAPAESLDQTILAPAEWSCTRVAYHRGIRGILLRLRREFARRRMLHGSRPGTHTAAQALHAGVPALVAAAIRVPAAFYFGFGGLPGLAAAATAASRRSVAYGFDAEDWHEGESDLVQQNRALARAVPHVLGELLPRASFVSAASPLIAEAYARTYSVKPVCLLNVFPLAEAPTVPAVRSAPTEQQPAALYWFSQTIGPGRGLEQMIDVVARMRTPTRLELRGFVADAYQTELTTRARIVGARVPLFLPPAPASEMARLASHAHLGLSLEQPHPLNHDLCLGNKIFTYLLGGVPVALTPTSAQRALATDLGSAALIVDLTEPSTAAANLDRWFSGQPATAATEAWRLGHERYNWDCEQRVLLDALRPYLRKR</sequence>
<dbReference type="AlphaFoldDB" id="B1ZW27"/>
<dbReference type="HOGENOM" id="CLU_679438_0_0_0"/>
<keyword evidence="2" id="KW-1185">Reference proteome</keyword>
<name>B1ZW27_OPITP</name>
<dbReference type="KEGG" id="ote:Oter_2760"/>
<evidence type="ECO:0000313" key="2">
    <source>
        <dbReference type="Proteomes" id="UP000007013"/>
    </source>
</evidence>
<reference evidence="1 2" key="1">
    <citation type="journal article" date="2011" name="J. Bacteriol.">
        <title>Genome sequence of the verrucomicrobium Opitutus terrae PB90-1, an abundant inhabitant of rice paddy soil ecosystems.</title>
        <authorList>
            <person name="van Passel M.W."/>
            <person name="Kant R."/>
            <person name="Palva A."/>
            <person name="Copeland A."/>
            <person name="Lucas S."/>
            <person name="Lapidus A."/>
            <person name="Glavina del Rio T."/>
            <person name="Pitluck S."/>
            <person name="Goltsman E."/>
            <person name="Clum A."/>
            <person name="Sun H."/>
            <person name="Schmutz J."/>
            <person name="Larimer F.W."/>
            <person name="Land M.L."/>
            <person name="Hauser L."/>
            <person name="Kyrpides N."/>
            <person name="Mikhailova N."/>
            <person name="Richardson P.P."/>
            <person name="Janssen P.H."/>
            <person name="de Vos W.M."/>
            <person name="Smidt H."/>
        </authorList>
    </citation>
    <scope>NUCLEOTIDE SEQUENCE [LARGE SCALE GENOMIC DNA]</scope>
    <source>
        <strain evidence="2">DSM 11246 / JCM 15787 / PB90-1</strain>
    </source>
</reference>
<dbReference type="SUPFAM" id="SSF53756">
    <property type="entry name" value="UDP-Glycosyltransferase/glycogen phosphorylase"/>
    <property type="match status" value="1"/>
</dbReference>
<protein>
    <recommendedName>
        <fullName evidence="3">Glycosyltransferase subfamily 4-like N-terminal domain-containing protein</fullName>
    </recommendedName>
</protein>
<dbReference type="EMBL" id="CP001032">
    <property type="protein sequence ID" value="ACB76041.1"/>
    <property type="molecule type" value="Genomic_DNA"/>
</dbReference>
<evidence type="ECO:0000313" key="1">
    <source>
        <dbReference type="EMBL" id="ACB76041.1"/>
    </source>
</evidence>